<feature type="compositionally biased region" description="Low complexity" evidence="4">
    <location>
        <begin position="28"/>
        <end position="38"/>
    </location>
</feature>
<dbReference type="GO" id="GO:0003677">
    <property type="term" value="F:DNA binding"/>
    <property type="evidence" value="ECO:0007669"/>
    <property type="project" value="UniProtKB-KW"/>
</dbReference>
<dbReference type="SUPFAM" id="SSF109709">
    <property type="entry name" value="KorB DNA-binding domain-like"/>
    <property type="match status" value="1"/>
</dbReference>
<dbReference type="InterPro" id="IPR050336">
    <property type="entry name" value="Chromosome_partition/occlusion"/>
</dbReference>
<proteinExistence type="inferred from homology"/>
<dbReference type="Pfam" id="PF23552">
    <property type="entry name" value="ParB_C"/>
    <property type="match status" value="1"/>
</dbReference>
<dbReference type="FunFam" id="3.90.1530.30:FF:000001">
    <property type="entry name" value="Chromosome partitioning protein ParB"/>
    <property type="match status" value="1"/>
</dbReference>
<name>A0A917BN53_9ACTN</name>
<evidence type="ECO:0000313" key="6">
    <source>
        <dbReference type="EMBL" id="GGF47245.1"/>
    </source>
</evidence>
<feature type="compositionally biased region" description="Basic residues" evidence="4">
    <location>
        <begin position="1"/>
        <end position="11"/>
    </location>
</feature>
<keyword evidence="2" id="KW-0159">Chromosome partition</keyword>
<sequence length="318" mass="34784">MSPKPPQRRGLGRGLGALIPTEPEAPERASAAASGSESAVDEDAPTVGSVPGAHFAELPVEAIVPNARQPREVFDEDDMAELVHSIREVGLLQPVVVRRRAEEDGYELIMGERRWRASQAAGLERIPAIVRDTGDEDMLRDALLENLHRSQLNPLEEAAAYQQLLEDFDCTHDELADRIGRSRPQISNTLRLLRLSPAVQRRVGAGVLSAGHARTLLAVQDPDLQDRLAHRVVAEGISVRGLEEIVAVGDDRRDSRAQRARPVAPGLADIADELSDLLETRVRVQLGKHRGKITVDFASLSDLKRILEVIRSDSSAKP</sequence>
<dbReference type="SMART" id="SM00470">
    <property type="entry name" value="ParB"/>
    <property type="match status" value="1"/>
</dbReference>
<gene>
    <name evidence="6" type="ORF">GCM10011519_21620</name>
</gene>
<dbReference type="AlphaFoldDB" id="A0A917BN53"/>
<dbReference type="GO" id="GO:0045881">
    <property type="term" value="P:positive regulation of sporulation resulting in formation of a cellular spore"/>
    <property type="evidence" value="ECO:0007669"/>
    <property type="project" value="TreeGrafter"/>
</dbReference>
<comment type="similarity">
    <text evidence="1">Belongs to the ParB family.</text>
</comment>
<accession>A0A917BN53</accession>
<dbReference type="NCBIfam" id="TIGR00180">
    <property type="entry name" value="parB_part"/>
    <property type="match status" value="1"/>
</dbReference>
<evidence type="ECO:0000313" key="7">
    <source>
        <dbReference type="Proteomes" id="UP000649179"/>
    </source>
</evidence>
<feature type="region of interest" description="Disordered" evidence="4">
    <location>
        <begin position="1"/>
        <end position="51"/>
    </location>
</feature>
<dbReference type="Pfam" id="PF02195">
    <property type="entry name" value="ParB_N"/>
    <property type="match status" value="1"/>
</dbReference>
<dbReference type="InterPro" id="IPR036086">
    <property type="entry name" value="ParB/Sulfiredoxin_sf"/>
</dbReference>
<dbReference type="InterPro" id="IPR003115">
    <property type="entry name" value="ParB_N"/>
</dbReference>
<dbReference type="CDD" id="cd16393">
    <property type="entry name" value="SPO0J_N"/>
    <property type="match status" value="1"/>
</dbReference>
<feature type="domain" description="ParB-like N-terminal" evidence="5">
    <location>
        <begin position="56"/>
        <end position="147"/>
    </location>
</feature>
<dbReference type="Gene3D" id="1.10.10.2830">
    <property type="match status" value="1"/>
</dbReference>
<protein>
    <submittedName>
        <fullName evidence="6">Chromosome partitioning protein ParB</fullName>
    </submittedName>
</protein>
<evidence type="ECO:0000256" key="2">
    <source>
        <dbReference type="ARBA" id="ARBA00022829"/>
    </source>
</evidence>
<evidence type="ECO:0000259" key="5">
    <source>
        <dbReference type="SMART" id="SM00470"/>
    </source>
</evidence>
<organism evidence="6 7">
    <name type="scientific">Marmoricola endophyticus</name>
    <dbReference type="NCBI Taxonomy" id="2040280"/>
    <lineage>
        <taxon>Bacteria</taxon>
        <taxon>Bacillati</taxon>
        <taxon>Actinomycetota</taxon>
        <taxon>Actinomycetes</taxon>
        <taxon>Propionibacteriales</taxon>
        <taxon>Nocardioidaceae</taxon>
        <taxon>Marmoricola</taxon>
    </lineage>
</organism>
<reference evidence="6" key="2">
    <citation type="submission" date="2020-09" db="EMBL/GenBank/DDBJ databases">
        <authorList>
            <person name="Sun Q."/>
            <person name="Zhou Y."/>
        </authorList>
    </citation>
    <scope>NUCLEOTIDE SEQUENCE</scope>
    <source>
        <strain evidence="6">CGMCC 1.16067</strain>
    </source>
</reference>
<comment type="caution">
    <text evidence="6">The sequence shown here is derived from an EMBL/GenBank/DDBJ whole genome shotgun (WGS) entry which is preliminary data.</text>
</comment>
<dbReference type="GO" id="GO:0005694">
    <property type="term" value="C:chromosome"/>
    <property type="evidence" value="ECO:0007669"/>
    <property type="project" value="TreeGrafter"/>
</dbReference>
<keyword evidence="3" id="KW-0238">DNA-binding</keyword>
<evidence type="ECO:0000256" key="3">
    <source>
        <dbReference type="ARBA" id="ARBA00023125"/>
    </source>
</evidence>
<evidence type="ECO:0000256" key="4">
    <source>
        <dbReference type="SAM" id="MobiDB-lite"/>
    </source>
</evidence>
<dbReference type="SUPFAM" id="SSF110849">
    <property type="entry name" value="ParB/Sulfiredoxin"/>
    <property type="match status" value="1"/>
</dbReference>
<dbReference type="GO" id="GO:0007059">
    <property type="term" value="P:chromosome segregation"/>
    <property type="evidence" value="ECO:0007669"/>
    <property type="project" value="UniProtKB-KW"/>
</dbReference>
<dbReference type="Gene3D" id="3.90.1530.30">
    <property type="match status" value="1"/>
</dbReference>
<dbReference type="InterPro" id="IPR041468">
    <property type="entry name" value="HTH_ParB/Spo0J"/>
</dbReference>
<reference evidence="6" key="1">
    <citation type="journal article" date="2014" name="Int. J. Syst. Evol. Microbiol.">
        <title>Complete genome sequence of Corynebacterium casei LMG S-19264T (=DSM 44701T), isolated from a smear-ripened cheese.</title>
        <authorList>
            <consortium name="US DOE Joint Genome Institute (JGI-PGF)"/>
            <person name="Walter F."/>
            <person name="Albersmeier A."/>
            <person name="Kalinowski J."/>
            <person name="Ruckert C."/>
        </authorList>
    </citation>
    <scope>NUCLEOTIDE SEQUENCE</scope>
    <source>
        <strain evidence="6">CGMCC 1.16067</strain>
    </source>
</reference>
<evidence type="ECO:0000256" key="1">
    <source>
        <dbReference type="ARBA" id="ARBA00006295"/>
    </source>
</evidence>
<dbReference type="Pfam" id="PF17762">
    <property type="entry name" value="HTH_ParB"/>
    <property type="match status" value="1"/>
</dbReference>
<dbReference type="FunFam" id="1.10.10.2830:FF:000001">
    <property type="entry name" value="Chromosome partitioning protein ParB"/>
    <property type="match status" value="1"/>
</dbReference>
<dbReference type="PANTHER" id="PTHR33375">
    <property type="entry name" value="CHROMOSOME-PARTITIONING PROTEIN PARB-RELATED"/>
    <property type="match status" value="1"/>
</dbReference>
<dbReference type="Proteomes" id="UP000649179">
    <property type="component" value="Unassembled WGS sequence"/>
</dbReference>
<dbReference type="RefSeq" id="WP_188779773.1">
    <property type="nucleotide sequence ID" value="NZ_BMKQ01000001.1"/>
</dbReference>
<keyword evidence="7" id="KW-1185">Reference proteome</keyword>
<dbReference type="EMBL" id="BMKQ01000001">
    <property type="protein sequence ID" value="GGF47245.1"/>
    <property type="molecule type" value="Genomic_DNA"/>
</dbReference>
<dbReference type="InterPro" id="IPR004437">
    <property type="entry name" value="ParB/RepB/Spo0J"/>
</dbReference>
<dbReference type="InterPro" id="IPR057240">
    <property type="entry name" value="ParB_dimer_C"/>
</dbReference>
<dbReference type="PANTHER" id="PTHR33375:SF1">
    <property type="entry name" value="CHROMOSOME-PARTITIONING PROTEIN PARB-RELATED"/>
    <property type="match status" value="1"/>
</dbReference>